<sequence length="187" mass="20753">MQTAAERGGSECLAERGSDASIVIVDSGPGNARWSCPQLMILRSTSKFSRATAIRLSGEPVHVILRLSSQNVVGIVREHRQYELGGEMRGSSTRRVTQPLETWYSTLFQLQSSLASLHLMQSNGGPRVDCELMPLARIARRQDDRHSGSTTAAGIHQHQVWMLGMHYARNYDLQPLVGSIRSVKRRA</sequence>
<organism evidence="1 2">
    <name type="scientific">Ophiobolus disseminans</name>
    <dbReference type="NCBI Taxonomy" id="1469910"/>
    <lineage>
        <taxon>Eukaryota</taxon>
        <taxon>Fungi</taxon>
        <taxon>Dikarya</taxon>
        <taxon>Ascomycota</taxon>
        <taxon>Pezizomycotina</taxon>
        <taxon>Dothideomycetes</taxon>
        <taxon>Pleosporomycetidae</taxon>
        <taxon>Pleosporales</taxon>
        <taxon>Pleosporineae</taxon>
        <taxon>Phaeosphaeriaceae</taxon>
        <taxon>Ophiobolus</taxon>
    </lineage>
</organism>
<dbReference type="Proteomes" id="UP000799424">
    <property type="component" value="Unassembled WGS sequence"/>
</dbReference>
<proteinExistence type="predicted"/>
<evidence type="ECO:0000313" key="1">
    <source>
        <dbReference type="EMBL" id="KAF2826783.1"/>
    </source>
</evidence>
<dbReference type="EMBL" id="MU006225">
    <property type="protein sequence ID" value="KAF2826783.1"/>
    <property type="molecule type" value="Genomic_DNA"/>
</dbReference>
<accession>A0A6A7A0Y6</accession>
<keyword evidence="2" id="KW-1185">Reference proteome</keyword>
<evidence type="ECO:0000313" key="2">
    <source>
        <dbReference type="Proteomes" id="UP000799424"/>
    </source>
</evidence>
<gene>
    <name evidence="1" type="ORF">CC86DRAFT_20527</name>
</gene>
<protein>
    <submittedName>
        <fullName evidence="1">Uncharacterized protein</fullName>
    </submittedName>
</protein>
<dbReference type="AlphaFoldDB" id="A0A6A7A0Y6"/>
<reference evidence="1" key="1">
    <citation type="journal article" date="2020" name="Stud. Mycol.">
        <title>101 Dothideomycetes genomes: a test case for predicting lifestyles and emergence of pathogens.</title>
        <authorList>
            <person name="Haridas S."/>
            <person name="Albert R."/>
            <person name="Binder M."/>
            <person name="Bloem J."/>
            <person name="Labutti K."/>
            <person name="Salamov A."/>
            <person name="Andreopoulos B."/>
            <person name="Baker S."/>
            <person name="Barry K."/>
            <person name="Bills G."/>
            <person name="Bluhm B."/>
            <person name="Cannon C."/>
            <person name="Castanera R."/>
            <person name="Culley D."/>
            <person name="Daum C."/>
            <person name="Ezra D."/>
            <person name="Gonzalez J."/>
            <person name="Henrissat B."/>
            <person name="Kuo A."/>
            <person name="Liang C."/>
            <person name="Lipzen A."/>
            <person name="Lutzoni F."/>
            <person name="Magnuson J."/>
            <person name="Mondo S."/>
            <person name="Nolan M."/>
            <person name="Ohm R."/>
            <person name="Pangilinan J."/>
            <person name="Park H.-J."/>
            <person name="Ramirez L."/>
            <person name="Alfaro M."/>
            <person name="Sun H."/>
            <person name="Tritt A."/>
            <person name="Yoshinaga Y."/>
            <person name="Zwiers L.-H."/>
            <person name="Turgeon B."/>
            <person name="Goodwin S."/>
            <person name="Spatafora J."/>
            <person name="Crous P."/>
            <person name="Grigoriev I."/>
        </authorList>
    </citation>
    <scope>NUCLEOTIDE SEQUENCE</scope>
    <source>
        <strain evidence="1">CBS 113818</strain>
    </source>
</reference>
<name>A0A6A7A0Y6_9PLEO</name>